<dbReference type="Proteomes" id="UP000178700">
    <property type="component" value="Unassembled WGS sequence"/>
</dbReference>
<gene>
    <name evidence="1" type="ORF">A2642_04490</name>
</gene>
<sequence length="289" mass="32533">MNKLYTGLIGLVLAASCGKEVGYNHNNAVVCPQYDSQISQCPSPPPCPTEKSIPPQGVKQAVMLPSYNSSLNGQAGVQEEPIAVVKSLQEENEQRPKMDQPIHPLLKGIAQGRYDFLQKPHPFESLSLSKKLYRKEDTNESYALSTTEDCAKNSFPVDIPAEYTPCTVRYALEYNSTLKTFQLEQWRASYFNDRKESRFHSIGMGAMYQGEGQTLTWDKVTKVFVRTPNTQYNSVELRPDSLSGVGLKQHQHNVERILSFLLQHAEQALTRVQDITSPLPKARELKRGK</sequence>
<organism evidence="1 2">
    <name type="scientific">Candidatus Nomurabacteria bacterium RIFCSPHIGHO2_01_FULL_39_10</name>
    <dbReference type="NCBI Taxonomy" id="1801733"/>
    <lineage>
        <taxon>Bacteria</taxon>
        <taxon>Candidatus Nomuraibacteriota</taxon>
    </lineage>
</organism>
<reference evidence="1 2" key="1">
    <citation type="journal article" date="2016" name="Nat. Commun.">
        <title>Thousands of microbial genomes shed light on interconnected biogeochemical processes in an aquifer system.</title>
        <authorList>
            <person name="Anantharaman K."/>
            <person name="Brown C.T."/>
            <person name="Hug L.A."/>
            <person name="Sharon I."/>
            <person name="Castelle C.J."/>
            <person name="Probst A.J."/>
            <person name="Thomas B.C."/>
            <person name="Singh A."/>
            <person name="Wilkins M.J."/>
            <person name="Karaoz U."/>
            <person name="Brodie E.L."/>
            <person name="Williams K.H."/>
            <person name="Hubbard S.S."/>
            <person name="Banfield J.F."/>
        </authorList>
    </citation>
    <scope>NUCLEOTIDE SEQUENCE [LARGE SCALE GENOMIC DNA]</scope>
</reference>
<evidence type="ECO:0000313" key="2">
    <source>
        <dbReference type="Proteomes" id="UP000178700"/>
    </source>
</evidence>
<evidence type="ECO:0000313" key="1">
    <source>
        <dbReference type="EMBL" id="OGI65577.1"/>
    </source>
</evidence>
<evidence type="ECO:0008006" key="3">
    <source>
        <dbReference type="Google" id="ProtNLM"/>
    </source>
</evidence>
<name>A0A1F6V7D2_9BACT</name>
<dbReference type="AlphaFoldDB" id="A0A1F6V7D2"/>
<protein>
    <recommendedName>
        <fullName evidence="3">Lipoprotein</fullName>
    </recommendedName>
</protein>
<accession>A0A1F6V7D2</accession>
<comment type="caution">
    <text evidence="1">The sequence shown here is derived from an EMBL/GenBank/DDBJ whole genome shotgun (WGS) entry which is preliminary data.</text>
</comment>
<proteinExistence type="predicted"/>
<dbReference type="EMBL" id="MFTJ01000025">
    <property type="protein sequence ID" value="OGI65577.1"/>
    <property type="molecule type" value="Genomic_DNA"/>
</dbReference>
<dbReference type="PROSITE" id="PS51257">
    <property type="entry name" value="PROKAR_LIPOPROTEIN"/>
    <property type="match status" value="1"/>
</dbReference>